<dbReference type="PROSITE" id="PS51257">
    <property type="entry name" value="PROKAR_LIPOPROTEIN"/>
    <property type="match status" value="1"/>
</dbReference>
<evidence type="ECO:0000256" key="1">
    <source>
        <dbReference type="ARBA" id="ARBA00022729"/>
    </source>
</evidence>
<dbReference type="Gene3D" id="2.130.10.130">
    <property type="entry name" value="Integrin alpha, N-terminal"/>
    <property type="match status" value="4"/>
</dbReference>
<feature type="region of interest" description="Disordered" evidence="2">
    <location>
        <begin position="508"/>
        <end position="527"/>
    </location>
</feature>
<evidence type="ECO:0000313" key="6">
    <source>
        <dbReference type="Proteomes" id="UP001241110"/>
    </source>
</evidence>
<name>A0AAE3U8P7_9BACT</name>
<feature type="signal peptide" evidence="3">
    <location>
        <begin position="1"/>
        <end position="19"/>
    </location>
</feature>
<dbReference type="InterPro" id="IPR011519">
    <property type="entry name" value="UnbV_ASPIC"/>
</dbReference>
<gene>
    <name evidence="5" type="ORF">QNI16_27350</name>
</gene>
<proteinExistence type="predicted"/>
<accession>A0AAE3U8P7</accession>
<organism evidence="5 6">
    <name type="scientific">Xanthocytophaga flava</name>
    <dbReference type="NCBI Taxonomy" id="3048013"/>
    <lineage>
        <taxon>Bacteria</taxon>
        <taxon>Pseudomonadati</taxon>
        <taxon>Bacteroidota</taxon>
        <taxon>Cytophagia</taxon>
        <taxon>Cytophagales</taxon>
        <taxon>Rhodocytophagaceae</taxon>
        <taxon>Xanthocytophaga</taxon>
    </lineage>
</organism>
<dbReference type="RefSeq" id="WP_313985298.1">
    <property type="nucleotide sequence ID" value="NZ_JASJOS010000014.1"/>
</dbReference>
<comment type="caution">
    <text evidence="5">The sequence shown here is derived from an EMBL/GenBank/DDBJ whole genome shotgun (WGS) entry which is preliminary data.</text>
</comment>
<evidence type="ECO:0000259" key="4">
    <source>
        <dbReference type="Pfam" id="PF07593"/>
    </source>
</evidence>
<dbReference type="InterPro" id="IPR027039">
    <property type="entry name" value="Crtac1"/>
</dbReference>
<dbReference type="InterPro" id="IPR013517">
    <property type="entry name" value="FG-GAP"/>
</dbReference>
<evidence type="ECO:0000313" key="5">
    <source>
        <dbReference type="EMBL" id="MDJ1484244.1"/>
    </source>
</evidence>
<dbReference type="Proteomes" id="UP001241110">
    <property type="component" value="Unassembled WGS sequence"/>
</dbReference>
<sequence>MKALYYTFILLCVSFFACQKQKESALFIQQNSQHTGITFANQLTETEALNILNYEYFYNGGGVAAGDFNNDGNIDLYFTGNMVDNTLYLNTGNLQFKDITQSAGVTGRKGGWKTGVSLVDINSDGWLDIYVCYSGNLGLEQRRNQLFVNNGNLTFTEKAQEYGLDDPGYTTQAAFLDYDLDGDLDCFILNHNLRSYERNPDASVMRNKRDDYAGDKLFKNENGKFTEVTAEAGIKSNPLGFGLGLAIADVNKDGRPDIYVGNDYVEDDYLYINQGDGTFKDLLQETLDHTSRFTMGVDIADINNDSRPDIFTLDMLPEDNLRQKLLAFPDNWNNYQSMLANGFWHQNMRNMLHLNQTVNISSYNSVGKVSYSEIGQSAGVSNTDWSWAALFADFDNDGWKDLFVTNGEVKDFTNSDFIKYTADEEMKASAGQPHESLMEQIHKMPSSPTHSYIFRNNANLTFTDQSVKWGFEKPTIANGAVYVDLDNDGDLDIVTNNNNEQARIYKNTSRDVNEENSSDANQSNKQAKSSFLKIKIKGPKQNPFGVHTKVYVTSDSLTQYQEVSPVKGFQSSMYDALHFGLGTNHNPVKIHVEWPDGKWKDSTITVVNKTIEISYDLYAFQRIVHKFIDNSLFQETPDILHYTHKENYANDFARQILLPYQYSYSGARIAKGDINNDGLMDLYLGGARNQVGKIFLQQKSGLFSEIRTDAFVQDSVYEDKDAVFFDADNDGDLDLYVVSGDFSQRKNTTVQQDRLYINDGTCHFLQNKTALPAETANGSCVKVLDIDNDKDLDLFIGGTATPNEFPAADASFILLNNGKGSFISVPLSHFKLGLVSDAFVMDMNKDGFSEIIIVGEWMSPKVLSFKNGQATVQDLQIRDARSEQQWLNGWWNRIAGDDLDGDGDLDLVLGNLGNNCQMKPSVTYPMRMYAGDFDKNGIIDPVVSYYIQQKQYPAISRDELLEQIVSLRRKYTNYQSYAEATLEDVFSEGELNNAMTYRIDFTESCVLENTPHGFVLHSLPSQAQYAPVYAIAMEDINKDGKKDLLLSGNNSYYHLRIGKMDANHGFVFLNKGNFQFDYVSQSLSGLNVKGDVKDVQVINNSTWIFSVNNAPVQVYQQKDVRPL</sequence>
<feature type="domain" description="ASPIC/UnbV" evidence="4">
    <location>
        <begin position="547"/>
        <end position="610"/>
    </location>
</feature>
<dbReference type="EMBL" id="JASJOS010000014">
    <property type="protein sequence ID" value="MDJ1484244.1"/>
    <property type="molecule type" value="Genomic_DNA"/>
</dbReference>
<protein>
    <submittedName>
        <fullName evidence="5">VCBS repeat-containing protein</fullName>
    </submittedName>
</protein>
<dbReference type="PANTHER" id="PTHR16026:SF0">
    <property type="entry name" value="CARTILAGE ACIDIC PROTEIN 1"/>
    <property type="match status" value="1"/>
</dbReference>
<dbReference type="Pfam" id="PF07593">
    <property type="entry name" value="UnbV_ASPIC"/>
    <property type="match status" value="1"/>
</dbReference>
<evidence type="ECO:0000256" key="3">
    <source>
        <dbReference type="SAM" id="SignalP"/>
    </source>
</evidence>
<feature type="chain" id="PRO_5042294836" evidence="3">
    <location>
        <begin position="20"/>
        <end position="1123"/>
    </location>
</feature>
<evidence type="ECO:0000256" key="2">
    <source>
        <dbReference type="SAM" id="MobiDB-lite"/>
    </source>
</evidence>
<reference evidence="5" key="1">
    <citation type="submission" date="2023-05" db="EMBL/GenBank/DDBJ databases">
        <authorList>
            <person name="Zhang X."/>
        </authorList>
    </citation>
    <scope>NUCLEOTIDE SEQUENCE</scope>
    <source>
        <strain evidence="5">YF14B1</strain>
    </source>
</reference>
<dbReference type="PANTHER" id="PTHR16026">
    <property type="entry name" value="CARTILAGE ACIDIC PROTEIN 1"/>
    <property type="match status" value="1"/>
</dbReference>
<dbReference type="Pfam" id="PF13517">
    <property type="entry name" value="FG-GAP_3"/>
    <property type="match status" value="3"/>
</dbReference>
<dbReference type="SUPFAM" id="SSF69318">
    <property type="entry name" value="Integrin alpha N-terminal domain"/>
    <property type="match status" value="3"/>
</dbReference>
<feature type="compositionally biased region" description="Polar residues" evidence="2">
    <location>
        <begin position="518"/>
        <end position="527"/>
    </location>
</feature>
<keyword evidence="1 3" id="KW-0732">Signal</keyword>
<dbReference type="AlphaFoldDB" id="A0AAE3U8P7"/>
<dbReference type="InterPro" id="IPR028994">
    <property type="entry name" value="Integrin_alpha_N"/>
</dbReference>